<name>A0A0E4H483_9STRE</name>
<dbReference type="SUPFAM" id="SSF53639">
    <property type="entry name" value="AraD/HMP-PK domain-like"/>
    <property type="match status" value="1"/>
</dbReference>
<dbReference type="OrthoDB" id="9784634at2"/>
<evidence type="ECO:0000256" key="2">
    <source>
        <dbReference type="ARBA" id="ARBA00023239"/>
    </source>
</evidence>
<dbReference type="GO" id="GO:0005829">
    <property type="term" value="C:cytosol"/>
    <property type="evidence" value="ECO:0007669"/>
    <property type="project" value="TreeGrafter"/>
</dbReference>
<sequence length="272" mass="31072">MLSRFEESTIVTELCQLTYDMWSKGWDEYNGGNVSCILREEDLYNLPNSEQVERRVEVDDIPMSMVGKYILITSSGSHFRNLKEHVERDAGVIRVTDTGYDVIWGFAENRRPTSEFYMHLLAHAQRLSVDPDHRVVVHNHAPNATAYSLVSEHDDKSYTLPLWRVLTESIVVFPDGVGILPWELPGTLEIAQHSVEKLRECRIVVWAFHGILATGKDFQDCFGLIETVDKAAMIHLQTMAIKQYQGLTDEDLYAVCQVLNVSPREGFLRLSQ</sequence>
<dbReference type="AlphaFoldDB" id="A0A0E4H483"/>
<dbReference type="Pfam" id="PF00596">
    <property type="entry name" value="Aldolase_II"/>
    <property type="match status" value="1"/>
</dbReference>
<keyword evidence="5" id="KW-1185">Reference proteome</keyword>
<dbReference type="InterPro" id="IPR036409">
    <property type="entry name" value="Aldolase_II/adducin_N_sf"/>
</dbReference>
<organism evidence="4 5">
    <name type="scientific">Streptococcus varani</name>
    <dbReference type="NCBI Taxonomy" id="1608583"/>
    <lineage>
        <taxon>Bacteria</taxon>
        <taxon>Bacillati</taxon>
        <taxon>Bacillota</taxon>
        <taxon>Bacilli</taxon>
        <taxon>Lactobacillales</taxon>
        <taxon>Streptococcaceae</taxon>
        <taxon>Streptococcus</taxon>
    </lineage>
</organism>
<dbReference type="STRING" id="1608583.BN1356_00445"/>
<evidence type="ECO:0000313" key="5">
    <source>
        <dbReference type="Proteomes" id="UP000198604"/>
    </source>
</evidence>
<keyword evidence="2" id="KW-0456">Lyase</keyword>
<dbReference type="GO" id="GO:0046872">
    <property type="term" value="F:metal ion binding"/>
    <property type="evidence" value="ECO:0007669"/>
    <property type="project" value="UniProtKB-KW"/>
</dbReference>
<protein>
    <submittedName>
        <fullName evidence="4">Rhamnulose-1-phosphate aldolase</fullName>
    </submittedName>
</protein>
<proteinExistence type="predicted"/>
<accession>A0A0E4H483</accession>
<dbReference type="RefSeq" id="WP_093649789.1">
    <property type="nucleotide sequence ID" value="NZ_CTEN01000001.1"/>
</dbReference>
<dbReference type="GO" id="GO:0016832">
    <property type="term" value="F:aldehyde-lyase activity"/>
    <property type="evidence" value="ECO:0007669"/>
    <property type="project" value="TreeGrafter"/>
</dbReference>
<dbReference type="SMART" id="SM01007">
    <property type="entry name" value="Aldolase_II"/>
    <property type="match status" value="1"/>
</dbReference>
<dbReference type="InterPro" id="IPR001303">
    <property type="entry name" value="Aldolase_II/adducin_N"/>
</dbReference>
<dbReference type="NCBIfam" id="NF002963">
    <property type="entry name" value="PRK03634.1"/>
    <property type="match status" value="1"/>
</dbReference>
<dbReference type="PANTHER" id="PTHR22789">
    <property type="entry name" value="FUCULOSE PHOSPHATE ALDOLASE"/>
    <property type="match status" value="1"/>
</dbReference>
<evidence type="ECO:0000256" key="1">
    <source>
        <dbReference type="ARBA" id="ARBA00022723"/>
    </source>
</evidence>
<evidence type="ECO:0000259" key="3">
    <source>
        <dbReference type="SMART" id="SM01007"/>
    </source>
</evidence>
<dbReference type="Gene3D" id="3.40.225.10">
    <property type="entry name" value="Class II aldolase/adducin N-terminal domain"/>
    <property type="match status" value="1"/>
</dbReference>
<feature type="domain" description="Class II aldolase/adducin N-terminal" evidence="3">
    <location>
        <begin position="12"/>
        <end position="236"/>
    </location>
</feature>
<gene>
    <name evidence="4" type="primary">rhaD</name>
    <name evidence="4" type="ORF">BN1356_00445</name>
</gene>
<reference evidence="5" key="1">
    <citation type="submission" date="2015-03" db="EMBL/GenBank/DDBJ databases">
        <authorList>
            <person name="Urmite Genomes"/>
        </authorList>
    </citation>
    <scope>NUCLEOTIDE SEQUENCE [LARGE SCALE GENOMIC DNA]</scope>
    <source>
        <strain evidence="5">FF10</strain>
    </source>
</reference>
<dbReference type="EMBL" id="CTEN01000001">
    <property type="protein sequence ID" value="CQR24080.1"/>
    <property type="molecule type" value="Genomic_DNA"/>
</dbReference>
<dbReference type="InterPro" id="IPR050197">
    <property type="entry name" value="Aldolase_class_II_sugar_metab"/>
</dbReference>
<dbReference type="Proteomes" id="UP000198604">
    <property type="component" value="Unassembled WGS sequence"/>
</dbReference>
<dbReference type="PANTHER" id="PTHR22789:SF0">
    <property type="entry name" value="3-OXO-TETRONATE 4-PHOSPHATE DECARBOXYLASE-RELATED"/>
    <property type="match status" value="1"/>
</dbReference>
<keyword evidence="1" id="KW-0479">Metal-binding</keyword>
<dbReference type="GO" id="GO:0019323">
    <property type="term" value="P:pentose catabolic process"/>
    <property type="evidence" value="ECO:0007669"/>
    <property type="project" value="TreeGrafter"/>
</dbReference>
<evidence type="ECO:0000313" key="4">
    <source>
        <dbReference type="EMBL" id="CQR24080.1"/>
    </source>
</evidence>